<dbReference type="Pfam" id="PF02156">
    <property type="entry name" value="Glyco_hydro_26"/>
    <property type="match status" value="1"/>
</dbReference>
<feature type="active site" description="Proton donor" evidence="4">
    <location>
        <position position="316"/>
    </location>
</feature>
<evidence type="ECO:0000256" key="5">
    <source>
        <dbReference type="SAM" id="Phobius"/>
    </source>
</evidence>
<evidence type="ECO:0000259" key="6">
    <source>
        <dbReference type="PROSITE" id="PS51764"/>
    </source>
</evidence>
<proteinExistence type="inferred from homology"/>
<dbReference type="Gene3D" id="3.20.20.80">
    <property type="entry name" value="Glycosidases"/>
    <property type="match status" value="1"/>
</dbReference>
<keyword evidence="8" id="KW-1185">Reference proteome</keyword>
<dbReference type="GO" id="GO:0006080">
    <property type="term" value="P:substituted mannan metabolic process"/>
    <property type="evidence" value="ECO:0007669"/>
    <property type="project" value="InterPro"/>
</dbReference>
<dbReference type="OrthoDB" id="9816550at2"/>
<accession>A0A3L8P455</accession>
<evidence type="ECO:0000256" key="3">
    <source>
        <dbReference type="ARBA" id="ARBA00023295"/>
    </source>
</evidence>
<keyword evidence="3 4" id="KW-0326">Glycosidase</keyword>
<comment type="caution">
    <text evidence="7">The sequence shown here is derived from an EMBL/GenBank/DDBJ whole genome shotgun (WGS) entry which is preliminary data.</text>
</comment>
<dbReference type="AlphaFoldDB" id="A0A3L8P455"/>
<dbReference type="InterPro" id="IPR017853">
    <property type="entry name" value="GH"/>
</dbReference>
<keyword evidence="5" id="KW-0472">Membrane</keyword>
<keyword evidence="5" id="KW-1133">Transmembrane helix</keyword>
<dbReference type="PANTHER" id="PTHR40079">
    <property type="entry name" value="MANNAN ENDO-1,4-BETA-MANNOSIDASE E-RELATED"/>
    <property type="match status" value="1"/>
</dbReference>
<evidence type="ECO:0000256" key="2">
    <source>
        <dbReference type="ARBA" id="ARBA00022801"/>
    </source>
</evidence>
<evidence type="ECO:0000256" key="1">
    <source>
        <dbReference type="ARBA" id="ARBA00007754"/>
    </source>
</evidence>
<keyword evidence="2 4" id="KW-0378">Hydrolase</keyword>
<dbReference type="GO" id="GO:0016985">
    <property type="term" value="F:mannan endo-1,4-beta-mannosidase activity"/>
    <property type="evidence" value="ECO:0007669"/>
    <property type="project" value="InterPro"/>
</dbReference>
<sequence>MLSSSDQKADAAEAEVSDGMPRLSRLNLTLICLSIVSMCAALYMSPIAAGTRKQVTSGVSAALDKAGVADLGAGAASPSATPSAKPTTKAAVAARAATVSASPTSSASTSATASATPTHTAAHASIVKSNTAKKISCSSFTYQQDAQAVYVQNLSDPYGLDGKVGPYDGDGLACSALPDDPSRAASTPVGAYVPPTPSAAAKAALVNPSQDYFGYSQNGLPGDSAMFTSLAKQAGKAPSSVGWFQNFDTAYRGDLVTKAWKAGALPVITLMPTGADSTKSYSLTSILNGSWDSYLTRYAGDVVRTNLPVTIRFAHEMNSTSYPWAAGMTSYNNTPAKYVAAWRHVWSIFQSVGANDDVIWLWSPSRVDNLVPSSTNGISSIADDYPGDAYVDWVGASVYLRRASVGASYAASFGQTVNQLEALTDKPIFFAETAAIQTDNGADQTALKAAWTANVLSTFAADSRIVGFLWFNNVATAEGVTNDWRVSSSADALAAFSAGVAAEAFAAGVDPDS</sequence>
<feature type="domain" description="GH26" evidence="6">
    <location>
        <begin position="194"/>
        <end position="499"/>
    </location>
</feature>
<evidence type="ECO:0000256" key="4">
    <source>
        <dbReference type="PROSITE-ProRule" id="PRU01100"/>
    </source>
</evidence>
<organism evidence="7 8">
    <name type="scientific">Nocardioides mangrovicus</name>
    <dbReference type="NCBI Taxonomy" id="2478913"/>
    <lineage>
        <taxon>Bacteria</taxon>
        <taxon>Bacillati</taxon>
        <taxon>Actinomycetota</taxon>
        <taxon>Actinomycetes</taxon>
        <taxon>Propionibacteriales</taxon>
        <taxon>Nocardioidaceae</taxon>
        <taxon>Nocardioides</taxon>
    </lineage>
</organism>
<dbReference type="RefSeq" id="WP_121805597.1">
    <property type="nucleotide sequence ID" value="NZ_RDBE01000006.1"/>
</dbReference>
<protein>
    <recommendedName>
        <fullName evidence="6">GH26 domain-containing protein</fullName>
    </recommendedName>
</protein>
<dbReference type="InterPro" id="IPR022790">
    <property type="entry name" value="GH26_dom"/>
</dbReference>
<dbReference type="PANTHER" id="PTHR40079:SF4">
    <property type="entry name" value="GH26 DOMAIN-CONTAINING PROTEIN-RELATED"/>
    <property type="match status" value="1"/>
</dbReference>
<dbReference type="InterPro" id="IPR000805">
    <property type="entry name" value="Glyco_hydro_26"/>
</dbReference>
<dbReference type="SUPFAM" id="SSF51445">
    <property type="entry name" value="(Trans)glycosidases"/>
    <property type="match status" value="1"/>
</dbReference>
<reference evidence="7 8" key="1">
    <citation type="submission" date="2018-10" db="EMBL/GenBank/DDBJ databases">
        <title>Marmoricola sp. 4Q3S-7 whole genome shotgun sequence.</title>
        <authorList>
            <person name="Li F."/>
        </authorList>
    </citation>
    <scope>NUCLEOTIDE SEQUENCE [LARGE SCALE GENOMIC DNA]</scope>
    <source>
        <strain evidence="7 8">4Q3S-7</strain>
    </source>
</reference>
<keyword evidence="5" id="KW-0812">Transmembrane</keyword>
<evidence type="ECO:0000313" key="7">
    <source>
        <dbReference type="EMBL" id="RLV49832.1"/>
    </source>
</evidence>
<feature type="active site" description="Nucleophile" evidence="4">
    <location>
        <position position="432"/>
    </location>
</feature>
<dbReference type="Proteomes" id="UP000281708">
    <property type="component" value="Unassembled WGS sequence"/>
</dbReference>
<comment type="similarity">
    <text evidence="1 4">Belongs to the glycosyl hydrolase 26 family.</text>
</comment>
<feature type="transmembrane region" description="Helical" evidence="5">
    <location>
        <begin position="26"/>
        <end position="44"/>
    </location>
</feature>
<dbReference type="PROSITE" id="PS51764">
    <property type="entry name" value="GH26"/>
    <property type="match status" value="1"/>
</dbReference>
<gene>
    <name evidence="7" type="ORF">D9V37_08060</name>
</gene>
<dbReference type="EMBL" id="RDBE01000006">
    <property type="protein sequence ID" value="RLV49832.1"/>
    <property type="molecule type" value="Genomic_DNA"/>
</dbReference>
<evidence type="ECO:0000313" key="8">
    <source>
        <dbReference type="Proteomes" id="UP000281708"/>
    </source>
</evidence>
<name>A0A3L8P455_9ACTN</name>